<proteinExistence type="predicted"/>
<evidence type="ECO:0000313" key="7">
    <source>
        <dbReference type="EMBL" id="GAA2093448.1"/>
    </source>
</evidence>
<feature type="DNA-binding region" description="H-T-H motif" evidence="5">
    <location>
        <begin position="39"/>
        <end position="58"/>
    </location>
</feature>
<evidence type="ECO:0000256" key="5">
    <source>
        <dbReference type="PROSITE-ProRule" id="PRU00335"/>
    </source>
</evidence>
<comment type="caution">
    <text evidence="7">The sequence shown here is derived from an EMBL/GenBank/DDBJ whole genome shotgun (WGS) entry which is preliminary data.</text>
</comment>
<dbReference type="RefSeq" id="WP_344336158.1">
    <property type="nucleotide sequence ID" value="NZ_BAAAPZ010000004.1"/>
</dbReference>
<evidence type="ECO:0000313" key="8">
    <source>
        <dbReference type="Proteomes" id="UP001500984"/>
    </source>
</evidence>
<dbReference type="InterPro" id="IPR009057">
    <property type="entry name" value="Homeodomain-like_sf"/>
</dbReference>
<dbReference type="InterPro" id="IPR036271">
    <property type="entry name" value="Tet_transcr_reg_TetR-rel_C_sf"/>
</dbReference>
<evidence type="ECO:0000256" key="2">
    <source>
        <dbReference type="ARBA" id="ARBA00023015"/>
    </source>
</evidence>
<keyword evidence="2" id="KW-0805">Transcription regulation</keyword>
<evidence type="ECO:0000256" key="1">
    <source>
        <dbReference type="ARBA" id="ARBA00022491"/>
    </source>
</evidence>
<sequence>MSTRGGRPALTENEVEQRKATILSAALEQISERGTAGVRMKDVARAANMSIGTIQYYFDSREELVLSAYRRHSEDVVNRVKPPVLGEKDPWEGLRQALHDFLHVADFTMRTRLWIELVAASARDPQLLALLDSVFLTWKQVIRDLIDAGVADGTFSPRVAPEIAVDALLAQLDGFEIAHATGACGTDVARIESVLQQTARALLGVRTPAEKPPACPETDTPRD</sequence>
<feature type="domain" description="HTH tetR-type" evidence="6">
    <location>
        <begin position="16"/>
        <end position="76"/>
    </location>
</feature>
<gene>
    <name evidence="7" type="ORF">GCM10009823_11790</name>
</gene>
<dbReference type="PANTHER" id="PTHR30055">
    <property type="entry name" value="HTH-TYPE TRANSCRIPTIONAL REGULATOR RUTR"/>
    <property type="match status" value="1"/>
</dbReference>
<dbReference type="SUPFAM" id="SSF46689">
    <property type="entry name" value="Homeodomain-like"/>
    <property type="match status" value="1"/>
</dbReference>
<keyword evidence="8" id="KW-1185">Reference proteome</keyword>
<organism evidence="7 8">
    <name type="scientific">Brevibacterium salitolerans</name>
    <dbReference type="NCBI Taxonomy" id="1403566"/>
    <lineage>
        <taxon>Bacteria</taxon>
        <taxon>Bacillati</taxon>
        <taxon>Actinomycetota</taxon>
        <taxon>Actinomycetes</taxon>
        <taxon>Micrococcales</taxon>
        <taxon>Brevibacteriaceae</taxon>
        <taxon>Brevibacterium</taxon>
    </lineage>
</organism>
<dbReference type="Proteomes" id="UP001500984">
    <property type="component" value="Unassembled WGS sequence"/>
</dbReference>
<accession>A0ABN2WK35</accession>
<dbReference type="InterPro" id="IPR039538">
    <property type="entry name" value="BetI_C"/>
</dbReference>
<evidence type="ECO:0000259" key="6">
    <source>
        <dbReference type="PROSITE" id="PS50977"/>
    </source>
</evidence>
<dbReference type="PRINTS" id="PR00455">
    <property type="entry name" value="HTHTETR"/>
</dbReference>
<keyword evidence="3 5" id="KW-0238">DNA-binding</keyword>
<dbReference type="PANTHER" id="PTHR30055:SF234">
    <property type="entry name" value="HTH-TYPE TRANSCRIPTIONAL REGULATOR BETI"/>
    <property type="match status" value="1"/>
</dbReference>
<protein>
    <recommendedName>
        <fullName evidence="6">HTH tetR-type domain-containing protein</fullName>
    </recommendedName>
</protein>
<dbReference type="EMBL" id="BAAAPZ010000004">
    <property type="protein sequence ID" value="GAA2093448.1"/>
    <property type="molecule type" value="Genomic_DNA"/>
</dbReference>
<reference evidence="7 8" key="1">
    <citation type="journal article" date="2019" name="Int. J. Syst. Evol. Microbiol.">
        <title>The Global Catalogue of Microorganisms (GCM) 10K type strain sequencing project: providing services to taxonomists for standard genome sequencing and annotation.</title>
        <authorList>
            <consortium name="The Broad Institute Genomics Platform"/>
            <consortium name="The Broad Institute Genome Sequencing Center for Infectious Disease"/>
            <person name="Wu L."/>
            <person name="Ma J."/>
        </authorList>
    </citation>
    <scope>NUCLEOTIDE SEQUENCE [LARGE SCALE GENOMIC DNA]</scope>
    <source>
        <strain evidence="7 8">JCM 15900</strain>
    </source>
</reference>
<keyword evidence="1" id="KW-0678">Repressor</keyword>
<dbReference type="SUPFAM" id="SSF48498">
    <property type="entry name" value="Tetracyclin repressor-like, C-terminal domain"/>
    <property type="match status" value="1"/>
</dbReference>
<dbReference type="Pfam" id="PF00440">
    <property type="entry name" value="TetR_N"/>
    <property type="match status" value="1"/>
</dbReference>
<evidence type="ECO:0000256" key="4">
    <source>
        <dbReference type="ARBA" id="ARBA00023163"/>
    </source>
</evidence>
<dbReference type="PROSITE" id="PS50977">
    <property type="entry name" value="HTH_TETR_2"/>
    <property type="match status" value="1"/>
</dbReference>
<dbReference type="InterPro" id="IPR050109">
    <property type="entry name" value="HTH-type_TetR-like_transc_reg"/>
</dbReference>
<dbReference type="Gene3D" id="1.10.357.10">
    <property type="entry name" value="Tetracycline Repressor, domain 2"/>
    <property type="match status" value="1"/>
</dbReference>
<keyword evidence="4" id="KW-0804">Transcription</keyword>
<dbReference type="InterPro" id="IPR001647">
    <property type="entry name" value="HTH_TetR"/>
</dbReference>
<dbReference type="Pfam" id="PF13977">
    <property type="entry name" value="TetR_C_6"/>
    <property type="match status" value="1"/>
</dbReference>
<evidence type="ECO:0000256" key="3">
    <source>
        <dbReference type="ARBA" id="ARBA00023125"/>
    </source>
</evidence>
<name>A0ABN2WK35_9MICO</name>